<name>A0A7T4JW84_9CORY</name>
<reference evidence="1 2" key="1">
    <citation type="submission" date="2020-12" db="EMBL/GenBank/DDBJ databases">
        <title>FDA dAtabase for Regulatory Grade micrObial Sequences (FDA-ARGOS): Supporting development and validation of Infectious Disease Dx tests.</title>
        <authorList>
            <person name="Sproer C."/>
            <person name="Gronow S."/>
            <person name="Severitt S."/>
            <person name="Schroder I."/>
            <person name="Tallon L."/>
            <person name="Sadzewicz L."/>
            <person name="Zhao X."/>
            <person name="Boylan J."/>
            <person name="Ott S."/>
            <person name="Bowen H."/>
            <person name="Vavikolanu K."/>
            <person name="Mehta A."/>
            <person name="Aluvathingal J."/>
            <person name="Nadendla S."/>
            <person name="Lowell S."/>
            <person name="Myers T."/>
            <person name="Yan Y."/>
            <person name="Sichtig H."/>
        </authorList>
    </citation>
    <scope>NUCLEOTIDE SEQUENCE [LARGE SCALE GENOMIC DNA]</scope>
    <source>
        <strain evidence="1 2">FDAARGOS_1053</strain>
    </source>
</reference>
<evidence type="ECO:0000313" key="1">
    <source>
        <dbReference type="EMBL" id="QQB47714.1"/>
    </source>
</evidence>
<dbReference type="OrthoDB" id="4424197at2"/>
<organism evidence="1 2">
    <name type="scientific">Corynebacterium glucuronolyticum</name>
    <dbReference type="NCBI Taxonomy" id="39791"/>
    <lineage>
        <taxon>Bacteria</taxon>
        <taxon>Bacillati</taxon>
        <taxon>Actinomycetota</taxon>
        <taxon>Actinomycetes</taxon>
        <taxon>Mycobacteriales</taxon>
        <taxon>Corynebacteriaceae</taxon>
        <taxon>Corynebacterium</taxon>
    </lineage>
</organism>
<gene>
    <name evidence="1" type="ORF">I6I10_07840</name>
</gene>
<proteinExistence type="predicted"/>
<evidence type="ECO:0000313" key="2">
    <source>
        <dbReference type="Proteomes" id="UP000596145"/>
    </source>
</evidence>
<protein>
    <submittedName>
        <fullName evidence="1">Uncharacterized protein</fullName>
    </submittedName>
</protein>
<accession>A0A7T4JW84</accession>
<dbReference type="EMBL" id="CP066007">
    <property type="protein sequence ID" value="QQB47714.1"/>
    <property type="molecule type" value="Genomic_DNA"/>
</dbReference>
<dbReference type="AlphaFoldDB" id="A0A7T4JW84"/>
<sequence length="161" mass="17093">MATAVGLVCTLSGCSAPDKAPIYEDQLGPESGETVAEYMARTPFARPGVTSWAMVTFVTPLPLADAAAFADRYPSQRVSQVVFSDRAPVTVPEPGPYATREELFHTYGKIAGADVAAGLVVFTDPDTLVAMHEDPTVLHVEVLPSDATWGFVGVRPVRVGE</sequence>
<dbReference type="Proteomes" id="UP000596145">
    <property type="component" value="Chromosome"/>
</dbReference>